<comment type="caution">
    <text evidence="2">The sequence shown here is derived from an EMBL/GenBank/DDBJ whole genome shotgun (WGS) entry which is preliminary data.</text>
</comment>
<dbReference type="Gene3D" id="3.40.50.1820">
    <property type="entry name" value="alpha/beta hydrolase"/>
    <property type="match status" value="1"/>
</dbReference>
<name>A0A4V3BDY0_9STAP</name>
<feature type="domain" description="Serine aminopeptidase S33" evidence="1">
    <location>
        <begin position="25"/>
        <end position="246"/>
    </location>
</feature>
<dbReference type="InterPro" id="IPR029058">
    <property type="entry name" value="AB_hydrolase_fold"/>
</dbReference>
<dbReference type="PANTHER" id="PTHR43433:SF5">
    <property type="entry name" value="AB HYDROLASE-1 DOMAIN-CONTAINING PROTEIN"/>
    <property type="match status" value="1"/>
</dbReference>
<dbReference type="PRINTS" id="PR00111">
    <property type="entry name" value="ABHYDROLASE"/>
</dbReference>
<dbReference type="Pfam" id="PF12146">
    <property type="entry name" value="Hydrolase_4"/>
    <property type="match status" value="1"/>
</dbReference>
<keyword evidence="3" id="KW-1185">Reference proteome</keyword>
<dbReference type="InterPro" id="IPR022742">
    <property type="entry name" value="Hydrolase_4"/>
</dbReference>
<dbReference type="GO" id="GO:0016787">
    <property type="term" value="F:hydrolase activity"/>
    <property type="evidence" value="ECO:0007669"/>
    <property type="project" value="UniProtKB-KW"/>
</dbReference>
<proteinExistence type="predicted"/>
<protein>
    <submittedName>
        <fullName evidence="2">Alpha/beta hydrolase</fullName>
    </submittedName>
</protein>
<evidence type="ECO:0000259" key="1">
    <source>
        <dbReference type="Pfam" id="PF12146"/>
    </source>
</evidence>
<evidence type="ECO:0000313" key="2">
    <source>
        <dbReference type="EMBL" id="TDM01179.1"/>
    </source>
</evidence>
<keyword evidence="2" id="KW-0378">Hydrolase</keyword>
<dbReference type="InterPro" id="IPR050471">
    <property type="entry name" value="AB_hydrolase"/>
</dbReference>
<dbReference type="OrthoDB" id="9808398at2"/>
<dbReference type="EMBL" id="SCWE01000005">
    <property type="protein sequence ID" value="TDM01179.1"/>
    <property type="molecule type" value="Genomic_DNA"/>
</dbReference>
<dbReference type="InterPro" id="IPR000073">
    <property type="entry name" value="AB_hydrolase_1"/>
</dbReference>
<sequence length="264" mass="30471">MMNIIVTENDIAINYEVVGKGYPLIMLHGQYMNTTMFNEFETALKEDYQLIKIDLRGHGYSDKPFKITVYDYLEDVLAVMDELMIKQAHFMGYGLGGMIACTLAASYPEIIQRLVLISVGTEPFNVSEDRFLAQYSNILRTVKPEKRNKIMEQYMYHDAKKVAKWKKSLLDTEKGTTKLERKAINRSTEEIDLMINAHQITAPTLIISGEHDELIKPDNGKRLSQEIPNSYHFLYENSGHAPMIEEKERFLEDVQKFLSTETKV</sequence>
<organism evidence="2 3">
    <name type="scientific">Macrococcus hajekii</name>
    <dbReference type="NCBI Taxonomy" id="198482"/>
    <lineage>
        <taxon>Bacteria</taxon>
        <taxon>Bacillati</taxon>
        <taxon>Bacillota</taxon>
        <taxon>Bacilli</taxon>
        <taxon>Bacillales</taxon>
        <taxon>Staphylococcaceae</taxon>
        <taxon>Macrococcus</taxon>
    </lineage>
</organism>
<reference evidence="2 3" key="1">
    <citation type="submission" date="2019-01" db="EMBL/GenBank/DDBJ databases">
        <title>Draft genome sequences of the type strains of six Macrococcus species.</title>
        <authorList>
            <person name="Mazhar S."/>
            <person name="Altermann E."/>
            <person name="Hill C."/>
            <person name="Mcauliffe O."/>
        </authorList>
    </citation>
    <scope>NUCLEOTIDE SEQUENCE [LARGE SCALE GENOMIC DNA]</scope>
    <source>
        <strain evidence="2 3">CCM4809</strain>
    </source>
</reference>
<dbReference type="Proteomes" id="UP000295328">
    <property type="component" value="Unassembled WGS sequence"/>
</dbReference>
<dbReference type="AlphaFoldDB" id="A0A4V3BDY0"/>
<evidence type="ECO:0000313" key="3">
    <source>
        <dbReference type="Proteomes" id="UP000295328"/>
    </source>
</evidence>
<gene>
    <name evidence="2" type="ORF">ERX37_09870</name>
</gene>
<dbReference type="PANTHER" id="PTHR43433">
    <property type="entry name" value="HYDROLASE, ALPHA/BETA FOLD FAMILY PROTEIN"/>
    <property type="match status" value="1"/>
</dbReference>
<dbReference type="SUPFAM" id="SSF53474">
    <property type="entry name" value="alpha/beta-Hydrolases"/>
    <property type="match status" value="1"/>
</dbReference>
<accession>A0A4V3BDY0</accession>